<feature type="transmembrane region" description="Helical" evidence="1">
    <location>
        <begin position="67"/>
        <end position="86"/>
    </location>
</feature>
<dbReference type="RefSeq" id="WP_091071275.1">
    <property type="nucleotide sequence ID" value="NZ_FMDM01000020.1"/>
</dbReference>
<keyword evidence="1" id="KW-0812">Transmembrane</keyword>
<dbReference type="STRING" id="745366.GA0070213_12051"/>
<dbReference type="AlphaFoldDB" id="A0A1C5K5X2"/>
<dbReference type="Proteomes" id="UP000199360">
    <property type="component" value="Unassembled WGS sequence"/>
</dbReference>
<reference evidence="3" key="1">
    <citation type="submission" date="2016-06" db="EMBL/GenBank/DDBJ databases">
        <authorList>
            <person name="Varghese N."/>
            <person name="Submissions Spin"/>
        </authorList>
    </citation>
    <scope>NUCLEOTIDE SEQUENCE [LARGE SCALE GENOMIC DNA]</scope>
    <source>
        <strain evidence="3">DSM 45647</strain>
    </source>
</reference>
<evidence type="ECO:0000256" key="1">
    <source>
        <dbReference type="SAM" id="Phobius"/>
    </source>
</evidence>
<proteinExistence type="predicted"/>
<name>A0A1C5K5X2_9ACTN</name>
<protein>
    <submittedName>
        <fullName evidence="2">Uncharacterized protein</fullName>
    </submittedName>
</protein>
<keyword evidence="1" id="KW-1133">Transmembrane helix</keyword>
<dbReference type="InterPro" id="IPR046549">
    <property type="entry name" value="DUF6703"/>
</dbReference>
<accession>A0A1C5K5X2</accession>
<dbReference type="EMBL" id="FMDM01000020">
    <property type="protein sequence ID" value="SCG78182.1"/>
    <property type="molecule type" value="Genomic_DNA"/>
</dbReference>
<evidence type="ECO:0000313" key="2">
    <source>
        <dbReference type="EMBL" id="SCG78182.1"/>
    </source>
</evidence>
<keyword evidence="3" id="KW-1185">Reference proteome</keyword>
<feature type="transmembrane region" description="Helical" evidence="1">
    <location>
        <begin position="12"/>
        <end position="34"/>
    </location>
</feature>
<keyword evidence="1" id="KW-0472">Membrane</keyword>
<gene>
    <name evidence="2" type="ORF">GA0070213_12051</name>
</gene>
<sequence length="87" mass="9154">MQRTQSPVLSRLARLNPTTVFLAALVLVLVGLFAPGPAGGVLLLVLAAGLVWLMSVTWPVQAPATRVLRLLMLTLLIAVALAKLMVG</sequence>
<feature type="transmembrane region" description="Helical" evidence="1">
    <location>
        <begin position="40"/>
        <end position="60"/>
    </location>
</feature>
<evidence type="ECO:0000313" key="3">
    <source>
        <dbReference type="Proteomes" id="UP000199360"/>
    </source>
</evidence>
<dbReference type="Pfam" id="PF20444">
    <property type="entry name" value="DUF6703"/>
    <property type="match status" value="1"/>
</dbReference>
<organism evidence="2 3">
    <name type="scientific">Micromonospora humi</name>
    <dbReference type="NCBI Taxonomy" id="745366"/>
    <lineage>
        <taxon>Bacteria</taxon>
        <taxon>Bacillati</taxon>
        <taxon>Actinomycetota</taxon>
        <taxon>Actinomycetes</taxon>
        <taxon>Micromonosporales</taxon>
        <taxon>Micromonosporaceae</taxon>
        <taxon>Micromonospora</taxon>
    </lineage>
</organism>